<comment type="caution">
    <text evidence="1">The sequence shown here is derived from an EMBL/GenBank/DDBJ whole genome shotgun (WGS) entry which is preliminary data.</text>
</comment>
<proteinExistence type="predicted"/>
<sequence>MFSVQTVERDEALKSITWRALNSAGMDVGGLGRVIGSCWVSLIMKTLSQRSKEQHCFRVLTALAFSMLSIEVDRLVGVDLGWDGCGWPRTGYWVLRDWVSLITKTLSVINRTNEPEFKSDYARYIPYNNNWQPYDAAVQVIPNVIDKHYARYFTTLVVNRTPVIASRLEGTLEVPSLFRYSNFVRLGHPAVLLNDDDVSMGLVLCGRVMPVNGFEEK</sequence>
<accession>A0ACB8AP97</accession>
<protein>
    <submittedName>
        <fullName evidence="1">Uncharacterized protein</fullName>
    </submittedName>
</protein>
<gene>
    <name evidence="1" type="ORF">BJ138DRAFT_1098021</name>
</gene>
<reference evidence="1" key="1">
    <citation type="journal article" date="2021" name="New Phytol.">
        <title>Evolutionary innovations through gain and loss of genes in the ectomycorrhizal Boletales.</title>
        <authorList>
            <person name="Wu G."/>
            <person name="Miyauchi S."/>
            <person name="Morin E."/>
            <person name="Kuo A."/>
            <person name="Drula E."/>
            <person name="Varga T."/>
            <person name="Kohler A."/>
            <person name="Feng B."/>
            <person name="Cao Y."/>
            <person name="Lipzen A."/>
            <person name="Daum C."/>
            <person name="Hundley H."/>
            <person name="Pangilinan J."/>
            <person name="Johnson J."/>
            <person name="Barry K."/>
            <person name="LaButti K."/>
            <person name="Ng V."/>
            <person name="Ahrendt S."/>
            <person name="Min B."/>
            <person name="Choi I.G."/>
            <person name="Park H."/>
            <person name="Plett J.M."/>
            <person name="Magnuson J."/>
            <person name="Spatafora J.W."/>
            <person name="Nagy L.G."/>
            <person name="Henrissat B."/>
            <person name="Grigoriev I.V."/>
            <person name="Yang Z.L."/>
            <person name="Xu J."/>
            <person name="Martin F.M."/>
        </authorList>
    </citation>
    <scope>NUCLEOTIDE SEQUENCE</scope>
    <source>
        <strain evidence="1">ATCC 28755</strain>
    </source>
</reference>
<organism evidence="1 2">
    <name type="scientific">Hygrophoropsis aurantiaca</name>
    <dbReference type="NCBI Taxonomy" id="72124"/>
    <lineage>
        <taxon>Eukaryota</taxon>
        <taxon>Fungi</taxon>
        <taxon>Dikarya</taxon>
        <taxon>Basidiomycota</taxon>
        <taxon>Agaricomycotina</taxon>
        <taxon>Agaricomycetes</taxon>
        <taxon>Agaricomycetidae</taxon>
        <taxon>Boletales</taxon>
        <taxon>Coniophorineae</taxon>
        <taxon>Hygrophoropsidaceae</taxon>
        <taxon>Hygrophoropsis</taxon>
    </lineage>
</organism>
<evidence type="ECO:0000313" key="1">
    <source>
        <dbReference type="EMBL" id="KAH7915300.1"/>
    </source>
</evidence>
<keyword evidence="2" id="KW-1185">Reference proteome</keyword>
<dbReference type="Proteomes" id="UP000790377">
    <property type="component" value="Unassembled WGS sequence"/>
</dbReference>
<evidence type="ECO:0000313" key="2">
    <source>
        <dbReference type="Proteomes" id="UP000790377"/>
    </source>
</evidence>
<name>A0ACB8AP97_9AGAM</name>
<dbReference type="EMBL" id="MU267602">
    <property type="protein sequence ID" value="KAH7915300.1"/>
    <property type="molecule type" value="Genomic_DNA"/>
</dbReference>